<evidence type="ECO:0000313" key="2">
    <source>
        <dbReference type="Proteomes" id="UP000051269"/>
    </source>
</evidence>
<gene>
    <name evidence="1" type="ORF">ABR82_08855</name>
</gene>
<accession>A0A0R2RH49</accession>
<reference evidence="1 2" key="1">
    <citation type="submission" date="2015-10" db="EMBL/GenBank/DDBJ databases">
        <title>Metagenome-Assembled Genomes uncover a global brackish microbiome.</title>
        <authorList>
            <person name="Hugerth L.W."/>
            <person name="Larsson J."/>
            <person name="Alneberg J."/>
            <person name="Lindh M.V."/>
            <person name="Legrand C."/>
            <person name="Pinhassi J."/>
            <person name="Andersson A.F."/>
        </authorList>
    </citation>
    <scope>NUCLEOTIDE SEQUENCE [LARGE SCALE GENOMIC DNA]</scope>
    <source>
        <strain evidence="1">BACL18 MAG-120507-bin52</strain>
    </source>
</reference>
<organism evidence="1 2">
    <name type="scientific">Verrucomicrobia subdivision 6 bacterium BACL9 MAG-120507-bin52</name>
    <dbReference type="NCBI Taxonomy" id="1655590"/>
    <lineage>
        <taxon>Bacteria</taxon>
        <taxon>Pseudomonadati</taxon>
        <taxon>Verrucomicrobiota</taxon>
        <taxon>Verrucomicrobiia</taxon>
        <taxon>Verrucomicrobiales</taxon>
        <taxon>Verrucomicrobia subdivision 6</taxon>
    </lineage>
</organism>
<sequence>MKPDDFHYALENTKVILPPQKRLETFGTTILNYHLITEEMDAVNRMRVREGRIHAQKPELVTPDGFAKLLLDGFGEKAERYADAVSEFASQIAILKYGFSFRKDETRRYDVTGALGEVSDKVKKEVEAKGDPLSAVLTGVDDGWEVCLLKFALDMVLASGGDHVRDLKRRGLL</sequence>
<name>A0A0R2RH49_9BACT</name>
<evidence type="ECO:0000313" key="1">
    <source>
        <dbReference type="EMBL" id="KRO61829.1"/>
    </source>
</evidence>
<comment type="caution">
    <text evidence="1">The sequence shown here is derived from an EMBL/GenBank/DDBJ whole genome shotgun (WGS) entry which is preliminary data.</text>
</comment>
<protein>
    <submittedName>
        <fullName evidence="1">Uncharacterized protein</fullName>
    </submittedName>
</protein>
<dbReference type="Proteomes" id="UP000051269">
    <property type="component" value="Unassembled WGS sequence"/>
</dbReference>
<dbReference type="AlphaFoldDB" id="A0A0R2RH49"/>
<proteinExistence type="predicted"/>
<dbReference type="EMBL" id="LIBO01000195">
    <property type="protein sequence ID" value="KRO61829.1"/>
    <property type="molecule type" value="Genomic_DNA"/>
</dbReference>